<gene>
    <name evidence="4" type="primary">phnD</name>
    <name evidence="4" type="ORF">GCM10009093_08140</name>
</gene>
<dbReference type="InterPro" id="IPR005770">
    <property type="entry name" value="PhnD"/>
</dbReference>
<dbReference type="Proteomes" id="UP001500791">
    <property type="component" value="Unassembled WGS sequence"/>
</dbReference>
<keyword evidence="2 3" id="KW-0732">Signal</keyword>
<evidence type="ECO:0000313" key="5">
    <source>
        <dbReference type="Proteomes" id="UP001500791"/>
    </source>
</evidence>
<comment type="similarity">
    <text evidence="1">Belongs to the phosphate/phosphite/phosphonate binding protein family.</text>
</comment>
<dbReference type="EMBL" id="BAAAEJ010000003">
    <property type="protein sequence ID" value="GAA0383562.1"/>
    <property type="molecule type" value="Genomic_DNA"/>
</dbReference>
<name>A0ABP3HXF9_9CAUL</name>
<evidence type="ECO:0000256" key="3">
    <source>
        <dbReference type="SAM" id="SignalP"/>
    </source>
</evidence>
<dbReference type="RefSeq" id="WP_167174818.1">
    <property type="nucleotide sequence ID" value="NZ_BAAAEJ010000003.1"/>
</dbReference>
<sequence>MTQFNLSRRALAAVAGAVLALGVAACGSGDKPASGSAQEVKFAILPAEGQSSSGPLWQPLLDDMSKSIGVPVKPYFASNYTVLVEAMRGNQIQAAWFPAKTAIEAIERANGEVVARIVDPNGLDSYQSTLIVKKGSGITLEDVMACGKKYDFGIGDALSTSGTLAPLTFLFNPAGVSPEQCFKTVRAANHQANSFAVANGLVQVATSNTINAITVKRQNPAIAAQLEEIWRSPPMPEAGIVVRNDLDPAVKEKIRTFFLTYGRGEGPEGDRQRQILLALNYSGFNPADESYLNPIREMIADQNLADAKKKGDKAAAERAEAELNRLRALREVQP</sequence>
<organism evidence="4 5">
    <name type="scientific">Brevundimonas terrae</name>
    <dbReference type="NCBI Taxonomy" id="363631"/>
    <lineage>
        <taxon>Bacteria</taxon>
        <taxon>Pseudomonadati</taxon>
        <taxon>Pseudomonadota</taxon>
        <taxon>Alphaproteobacteria</taxon>
        <taxon>Caulobacterales</taxon>
        <taxon>Caulobacteraceae</taxon>
        <taxon>Brevundimonas</taxon>
    </lineage>
</organism>
<keyword evidence="5" id="KW-1185">Reference proteome</keyword>
<accession>A0ABP3HXF9</accession>
<dbReference type="NCBIfam" id="TIGR01098">
    <property type="entry name" value="3A0109s03R"/>
    <property type="match status" value="1"/>
</dbReference>
<feature type="chain" id="PRO_5046414695" evidence="3">
    <location>
        <begin position="26"/>
        <end position="334"/>
    </location>
</feature>
<evidence type="ECO:0000313" key="4">
    <source>
        <dbReference type="EMBL" id="GAA0383562.1"/>
    </source>
</evidence>
<evidence type="ECO:0000256" key="1">
    <source>
        <dbReference type="ARBA" id="ARBA00007162"/>
    </source>
</evidence>
<reference evidence="5" key="1">
    <citation type="journal article" date="2019" name="Int. J. Syst. Evol. Microbiol.">
        <title>The Global Catalogue of Microorganisms (GCM) 10K type strain sequencing project: providing services to taxonomists for standard genome sequencing and annotation.</title>
        <authorList>
            <consortium name="The Broad Institute Genomics Platform"/>
            <consortium name="The Broad Institute Genome Sequencing Center for Infectious Disease"/>
            <person name="Wu L."/>
            <person name="Ma J."/>
        </authorList>
    </citation>
    <scope>NUCLEOTIDE SEQUENCE [LARGE SCALE GENOMIC DNA]</scope>
    <source>
        <strain evidence="5">JCM 13476</strain>
    </source>
</reference>
<proteinExistence type="inferred from homology"/>
<protein>
    <submittedName>
        <fullName evidence="4">Phosphate/phosphite/phosphonate ABC transporter substrate-binding protein</fullName>
    </submittedName>
</protein>
<comment type="caution">
    <text evidence="4">The sequence shown here is derived from an EMBL/GenBank/DDBJ whole genome shotgun (WGS) entry which is preliminary data.</text>
</comment>
<dbReference type="Gene3D" id="3.40.190.10">
    <property type="entry name" value="Periplasmic binding protein-like II"/>
    <property type="match status" value="2"/>
</dbReference>
<evidence type="ECO:0000256" key="2">
    <source>
        <dbReference type="ARBA" id="ARBA00022729"/>
    </source>
</evidence>
<feature type="signal peptide" evidence="3">
    <location>
        <begin position="1"/>
        <end position="25"/>
    </location>
</feature>
<dbReference type="SUPFAM" id="SSF53850">
    <property type="entry name" value="Periplasmic binding protein-like II"/>
    <property type="match status" value="1"/>
</dbReference>
<dbReference type="PANTHER" id="PTHR35841">
    <property type="entry name" value="PHOSPHONATES-BINDING PERIPLASMIC PROTEIN"/>
    <property type="match status" value="1"/>
</dbReference>
<dbReference type="PANTHER" id="PTHR35841:SF1">
    <property type="entry name" value="PHOSPHONATES-BINDING PERIPLASMIC PROTEIN"/>
    <property type="match status" value="1"/>
</dbReference>
<dbReference type="Pfam" id="PF12974">
    <property type="entry name" value="Phosphonate-bd"/>
    <property type="match status" value="1"/>
</dbReference>